<protein>
    <submittedName>
        <fullName evidence="6">Peptide/nickel transport system substrate-binding protein</fullName>
    </submittedName>
</protein>
<feature type="signal peptide" evidence="4">
    <location>
        <begin position="1"/>
        <end position="25"/>
    </location>
</feature>
<evidence type="ECO:0000256" key="2">
    <source>
        <dbReference type="ARBA" id="ARBA00022448"/>
    </source>
</evidence>
<accession>A0AA40SRQ6</accession>
<dbReference type="RefSeq" id="WP_183500558.1">
    <property type="nucleotide sequence ID" value="NZ_BAABCO010000004.1"/>
</dbReference>
<dbReference type="GO" id="GO:1904680">
    <property type="term" value="F:peptide transmembrane transporter activity"/>
    <property type="evidence" value="ECO:0007669"/>
    <property type="project" value="TreeGrafter"/>
</dbReference>
<keyword evidence="2" id="KW-0813">Transport</keyword>
<evidence type="ECO:0000256" key="3">
    <source>
        <dbReference type="ARBA" id="ARBA00022729"/>
    </source>
</evidence>
<proteinExistence type="inferred from homology"/>
<dbReference type="Gene3D" id="3.10.105.10">
    <property type="entry name" value="Dipeptide-binding Protein, Domain 3"/>
    <property type="match status" value="1"/>
</dbReference>
<evidence type="ECO:0000313" key="7">
    <source>
        <dbReference type="Proteomes" id="UP000549113"/>
    </source>
</evidence>
<dbReference type="InterPro" id="IPR000914">
    <property type="entry name" value="SBP_5_dom"/>
</dbReference>
<gene>
    <name evidence="6" type="ORF">BKA10_002821</name>
</gene>
<evidence type="ECO:0000256" key="4">
    <source>
        <dbReference type="SAM" id="SignalP"/>
    </source>
</evidence>
<dbReference type="GO" id="GO:0015833">
    <property type="term" value="P:peptide transport"/>
    <property type="evidence" value="ECO:0007669"/>
    <property type="project" value="TreeGrafter"/>
</dbReference>
<evidence type="ECO:0000256" key="1">
    <source>
        <dbReference type="ARBA" id="ARBA00005695"/>
    </source>
</evidence>
<dbReference type="Gene3D" id="3.40.190.10">
    <property type="entry name" value="Periplasmic binding protein-like II"/>
    <property type="match status" value="1"/>
</dbReference>
<dbReference type="EMBL" id="JACIFH010000001">
    <property type="protein sequence ID" value="MBB4141027.1"/>
    <property type="molecule type" value="Genomic_DNA"/>
</dbReference>
<dbReference type="SUPFAM" id="SSF53850">
    <property type="entry name" value="Periplasmic binding protein-like II"/>
    <property type="match status" value="1"/>
</dbReference>
<sequence>MKHSNSLVAAIALGAATVITLTSCAGTTTEPGDEAASVLRLGVVTPLTSFAPWEASWANQSPYLQAVYDTLLTAEPDGTVTEGLATAWEYDDAKTQLTLTLREGVEFSDGSALTAGVVAEQLIKFRDGTSENASLLRSVEGVTAPDGATVVVTLAEADPGLLGSLTKNAGLVGAEAMFADADAQTSPIGSGPYVLDEGDTVIGSTYVFTAKDDYWDADAVHYDEIVINLYGDATSLMNAVKGGQVDASASQTPTQIPEAEAAGFTANIRESDYTGFLLVDRDGTLNPALGDVRVRQAINHALDREALVEALAAGYGVPTTQIISPSNPGYDEALDDAYPYDVDKAKQLLAEAGYADGFTLVMPSNDFVPESEFAIYADQLAQIGITVEWEKVGDDLFGKMLGGAYAAFSMLLETDTSMWNSMQFSMLPWSPWNPFKVEDPKLVAWAAELATAEGDRADEIAVEVNEYIVEQAWYAPSHRLESAFFTDADTQVELQVDNAYPYLWNIQPAS</sequence>
<name>A0AA40SRQ6_9MICO</name>
<keyword evidence="7" id="KW-1185">Reference proteome</keyword>
<evidence type="ECO:0000313" key="6">
    <source>
        <dbReference type="EMBL" id="MBB4141027.1"/>
    </source>
</evidence>
<reference evidence="6 7" key="1">
    <citation type="submission" date="2020-08" db="EMBL/GenBank/DDBJ databases">
        <title>Sequencing the genomes of 1000 actinobacteria strains.</title>
        <authorList>
            <person name="Klenk H.-P."/>
        </authorList>
    </citation>
    <scope>NUCLEOTIDE SEQUENCE [LARGE SCALE GENOMIC DNA]</scope>
    <source>
        <strain evidence="6 7">DSM 19600</strain>
    </source>
</reference>
<dbReference type="PANTHER" id="PTHR30290:SF9">
    <property type="entry name" value="OLIGOPEPTIDE-BINDING PROTEIN APPA"/>
    <property type="match status" value="1"/>
</dbReference>
<dbReference type="Proteomes" id="UP000549113">
    <property type="component" value="Unassembled WGS sequence"/>
</dbReference>
<dbReference type="Pfam" id="PF00496">
    <property type="entry name" value="SBP_bac_5"/>
    <property type="match status" value="1"/>
</dbReference>
<feature type="chain" id="PRO_5041205407" evidence="4">
    <location>
        <begin position="26"/>
        <end position="510"/>
    </location>
</feature>
<keyword evidence="3 4" id="KW-0732">Signal</keyword>
<dbReference type="AlphaFoldDB" id="A0AA40SRQ6"/>
<feature type="domain" description="Solute-binding protein family 5" evidence="5">
    <location>
        <begin position="80"/>
        <end position="411"/>
    </location>
</feature>
<dbReference type="PANTHER" id="PTHR30290">
    <property type="entry name" value="PERIPLASMIC BINDING COMPONENT OF ABC TRANSPORTER"/>
    <property type="match status" value="1"/>
</dbReference>
<comment type="caution">
    <text evidence="6">The sequence shown here is derived from an EMBL/GenBank/DDBJ whole genome shotgun (WGS) entry which is preliminary data.</text>
</comment>
<organism evidence="6 7">
    <name type="scientific">Microbacterium invictum</name>
    <dbReference type="NCBI Taxonomy" id="515415"/>
    <lineage>
        <taxon>Bacteria</taxon>
        <taxon>Bacillati</taxon>
        <taxon>Actinomycetota</taxon>
        <taxon>Actinomycetes</taxon>
        <taxon>Micrococcales</taxon>
        <taxon>Microbacteriaceae</taxon>
        <taxon>Microbacterium</taxon>
    </lineage>
</organism>
<dbReference type="InterPro" id="IPR039424">
    <property type="entry name" value="SBP_5"/>
</dbReference>
<evidence type="ECO:0000259" key="5">
    <source>
        <dbReference type="Pfam" id="PF00496"/>
    </source>
</evidence>
<dbReference type="PROSITE" id="PS51257">
    <property type="entry name" value="PROKAR_LIPOPROTEIN"/>
    <property type="match status" value="1"/>
</dbReference>
<comment type="similarity">
    <text evidence="1">Belongs to the bacterial solute-binding protein 5 family.</text>
</comment>